<evidence type="ECO:0000256" key="12">
    <source>
        <dbReference type="HAMAP-Rule" id="MF_00165"/>
    </source>
</evidence>
<evidence type="ECO:0000256" key="9">
    <source>
        <dbReference type="ARBA" id="ARBA00022777"/>
    </source>
</evidence>
<evidence type="ECO:0000313" key="15">
    <source>
        <dbReference type="EMBL" id="GAA3220800.1"/>
    </source>
</evidence>
<keyword evidence="9 12" id="KW-0418">Kinase</keyword>
<feature type="transmembrane region" description="Helical" evidence="13">
    <location>
        <begin position="252"/>
        <end position="271"/>
    </location>
</feature>
<evidence type="ECO:0000256" key="10">
    <source>
        <dbReference type="ARBA" id="ARBA00022840"/>
    </source>
</evidence>
<feature type="transmembrane region" description="Helical" evidence="13">
    <location>
        <begin position="166"/>
        <end position="192"/>
    </location>
</feature>
<accession>A0ABP6QE15</accession>
<keyword evidence="6 12" id="KW-0808">Transferase</keyword>
<keyword evidence="5" id="KW-1003">Cell membrane</keyword>
<dbReference type="CDD" id="cd01672">
    <property type="entry name" value="TMPK"/>
    <property type="match status" value="1"/>
</dbReference>
<evidence type="ECO:0000313" key="16">
    <source>
        <dbReference type="Proteomes" id="UP001501237"/>
    </source>
</evidence>
<dbReference type="Gene3D" id="3.40.50.300">
    <property type="entry name" value="P-loop containing nucleotide triphosphate hydrolases"/>
    <property type="match status" value="1"/>
</dbReference>
<comment type="caution">
    <text evidence="15">The sequence shown here is derived from an EMBL/GenBank/DDBJ whole genome shotgun (WGS) entry which is preliminary data.</text>
</comment>
<feature type="transmembrane region" description="Helical" evidence="13">
    <location>
        <begin position="283"/>
        <end position="303"/>
    </location>
</feature>
<dbReference type="InterPro" id="IPR018094">
    <property type="entry name" value="Thymidylate_kinase"/>
</dbReference>
<comment type="catalytic activity">
    <reaction evidence="11 12">
        <text>dTMP + ATP = dTDP + ADP</text>
        <dbReference type="Rhea" id="RHEA:13517"/>
        <dbReference type="ChEBI" id="CHEBI:30616"/>
        <dbReference type="ChEBI" id="CHEBI:58369"/>
        <dbReference type="ChEBI" id="CHEBI:63528"/>
        <dbReference type="ChEBI" id="CHEBI:456216"/>
        <dbReference type="EC" id="2.7.4.9"/>
    </reaction>
</comment>
<evidence type="ECO:0000256" key="11">
    <source>
        <dbReference type="ARBA" id="ARBA00048743"/>
    </source>
</evidence>
<dbReference type="Gene3D" id="1.20.1250.20">
    <property type="entry name" value="MFS general substrate transporter like domains"/>
    <property type="match status" value="2"/>
</dbReference>
<feature type="domain" description="Thymidylate kinase-like" evidence="14">
    <location>
        <begin position="474"/>
        <end position="658"/>
    </location>
</feature>
<feature type="transmembrane region" description="Helical" evidence="13">
    <location>
        <begin position="73"/>
        <end position="97"/>
    </location>
</feature>
<evidence type="ECO:0000256" key="5">
    <source>
        <dbReference type="ARBA" id="ARBA00022475"/>
    </source>
</evidence>
<dbReference type="EMBL" id="BAAAUV010000011">
    <property type="protein sequence ID" value="GAA3220800.1"/>
    <property type="molecule type" value="Genomic_DNA"/>
</dbReference>
<evidence type="ECO:0000256" key="6">
    <source>
        <dbReference type="ARBA" id="ARBA00022679"/>
    </source>
</evidence>
<evidence type="ECO:0000259" key="14">
    <source>
        <dbReference type="Pfam" id="PF02223"/>
    </source>
</evidence>
<feature type="transmembrane region" description="Helical" evidence="13">
    <location>
        <begin position="416"/>
        <end position="435"/>
    </location>
</feature>
<dbReference type="InterPro" id="IPR039430">
    <property type="entry name" value="Thymidylate_kin-like_dom"/>
</dbReference>
<reference evidence="16" key="1">
    <citation type="journal article" date="2019" name="Int. J. Syst. Evol. Microbiol.">
        <title>The Global Catalogue of Microorganisms (GCM) 10K type strain sequencing project: providing services to taxonomists for standard genome sequencing and annotation.</title>
        <authorList>
            <consortium name="The Broad Institute Genomics Platform"/>
            <consortium name="The Broad Institute Genome Sequencing Center for Infectious Disease"/>
            <person name="Wu L."/>
            <person name="Ma J."/>
        </authorList>
    </citation>
    <scope>NUCLEOTIDE SEQUENCE [LARGE SCALE GENOMIC DNA]</scope>
    <source>
        <strain evidence="16">JCM 9377</strain>
    </source>
</reference>
<evidence type="ECO:0000256" key="13">
    <source>
        <dbReference type="SAM" id="Phobius"/>
    </source>
</evidence>
<evidence type="ECO:0000256" key="3">
    <source>
        <dbReference type="ARBA" id="ARBA00017144"/>
    </source>
</evidence>
<name>A0ABP6QE15_9ACTN</name>
<comment type="function">
    <text evidence="12">Phosphorylation of dTMP to form dTDP in both de novo and salvage pathways of dTTP synthesis.</text>
</comment>
<evidence type="ECO:0000256" key="8">
    <source>
        <dbReference type="ARBA" id="ARBA00022741"/>
    </source>
</evidence>
<dbReference type="InterPro" id="IPR018095">
    <property type="entry name" value="Thymidylate_kin_CS"/>
</dbReference>
<dbReference type="PANTHER" id="PTHR10344">
    <property type="entry name" value="THYMIDYLATE KINASE"/>
    <property type="match status" value="1"/>
</dbReference>
<proteinExistence type="inferred from homology"/>
<evidence type="ECO:0000256" key="4">
    <source>
        <dbReference type="ARBA" id="ARBA00022448"/>
    </source>
</evidence>
<evidence type="ECO:0000256" key="1">
    <source>
        <dbReference type="ARBA" id="ARBA00009776"/>
    </source>
</evidence>
<dbReference type="InterPro" id="IPR027417">
    <property type="entry name" value="P-loop_NTPase"/>
</dbReference>
<keyword evidence="7 12" id="KW-0545">Nucleotide biosynthesis</keyword>
<evidence type="ECO:0000256" key="2">
    <source>
        <dbReference type="ARBA" id="ARBA00012980"/>
    </source>
</evidence>
<keyword evidence="8 12" id="KW-0547">Nucleotide-binding</keyword>
<dbReference type="SUPFAM" id="SSF52540">
    <property type="entry name" value="P-loop containing nucleoside triphosphate hydrolases"/>
    <property type="match status" value="1"/>
</dbReference>
<keyword evidence="10 12" id="KW-0067">ATP-binding</keyword>
<sequence>MRLGGFLGRAETVRADTHADTLTRMNNPGVLSFKSFRRLWIALSLSSLGDWLGVLALTALARELTSGYAAQSYAIGAVLIAWLLPGLLLGPVAGAIAERLDRRLTMAVADLARFGLLVSVPIVGRLGWLLAATVLTACCALFWTPAQESLRSGLVPPARLDQARRYTLLAAYGSAPAAAVVFALTALVANMVMPGSDLALYVTAAVFLLSAVVVLSLRDLPRGERRRISVPSTPGTVADGWKFVGSAPVGRGLVVGTVGALAACGVVLGVARMYVEALGGGDAGYGTVFGAVFAGAGFGLFLGPRMLDGFSRRRLFGLAVVSAAFVLVLAALIQNLVAVVVLAALLGAAAGVAGATGRELVEREVREDFRPRTHAFVIALVRVVLVLVLAVAPLAAGALGQHEAAVGDVHYGFDGANGVLLIGAVIALLTGLGAYRQMDDRRAIPLSRDLYGALTGVPYVPPAPVKDRGLFIAFEGGEGAGKTTQSRLLAIWLRDHGFDVVTTREPGATKVGMRLRAILLDRETTALSYRAESLLYAADRAQHVDAVVRPALDRGAVVITDRYVDSNLAYQGYGRELPVAEIDEVNMWATAGLRPDLTVLLDVPPSLGLNRFASPADRIESEPAEFHDRVRRGFRALAEAEPHRYLVLDASQDQAVITRHIQDRVQRILPDPVPASTEDITSTFPAITDA</sequence>
<feature type="transmembrane region" description="Helical" evidence="13">
    <location>
        <begin position="128"/>
        <end position="146"/>
    </location>
</feature>
<evidence type="ECO:0000256" key="7">
    <source>
        <dbReference type="ARBA" id="ARBA00022727"/>
    </source>
</evidence>
<feature type="transmembrane region" description="Helical" evidence="13">
    <location>
        <begin position="315"/>
        <end position="333"/>
    </location>
</feature>
<keyword evidence="13" id="KW-0472">Membrane</keyword>
<dbReference type="Pfam" id="PF02223">
    <property type="entry name" value="Thymidylate_kin"/>
    <property type="match status" value="1"/>
</dbReference>
<gene>
    <name evidence="12" type="primary">tmk</name>
    <name evidence="15" type="ORF">GCM10010468_45600</name>
</gene>
<protein>
    <recommendedName>
        <fullName evidence="3 12">Thymidylate kinase</fullName>
        <ecNumber evidence="2 12">2.7.4.9</ecNumber>
    </recommendedName>
    <alternativeName>
        <fullName evidence="12">dTMP kinase</fullName>
    </alternativeName>
</protein>
<dbReference type="NCBIfam" id="TIGR00041">
    <property type="entry name" value="DTMP_kinase"/>
    <property type="match status" value="1"/>
</dbReference>
<keyword evidence="13" id="KW-0812">Transmembrane</keyword>
<dbReference type="InterPro" id="IPR036259">
    <property type="entry name" value="MFS_trans_sf"/>
</dbReference>
<keyword evidence="4" id="KW-0813">Transport</keyword>
<dbReference type="SUPFAM" id="SSF103473">
    <property type="entry name" value="MFS general substrate transporter"/>
    <property type="match status" value="1"/>
</dbReference>
<keyword evidence="16" id="KW-1185">Reference proteome</keyword>
<dbReference type="HAMAP" id="MF_00165">
    <property type="entry name" value="Thymidylate_kinase"/>
    <property type="match status" value="1"/>
</dbReference>
<dbReference type="EC" id="2.7.4.9" evidence="2 12"/>
<feature type="binding site" evidence="12">
    <location>
        <begin position="476"/>
        <end position="483"/>
    </location>
    <ligand>
        <name>ATP</name>
        <dbReference type="ChEBI" id="CHEBI:30616"/>
    </ligand>
</feature>
<dbReference type="CDD" id="cd06173">
    <property type="entry name" value="MFS_MefA_like"/>
    <property type="match status" value="1"/>
</dbReference>
<dbReference type="Pfam" id="PF05977">
    <property type="entry name" value="MFS_3"/>
    <property type="match status" value="1"/>
</dbReference>
<dbReference type="Proteomes" id="UP001501237">
    <property type="component" value="Unassembled WGS sequence"/>
</dbReference>
<dbReference type="InterPro" id="IPR010290">
    <property type="entry name" value="TM_effector"/>
</dbReference>
<comment type="similarity">
    <text evidence="1 12">Belongs to the thymidylate kinase family.</text>
</comment>
<feature type="transmembrane region" description="Helical" evidence="13">
    <location>
        <begin position="373"/>
        <end position="396"/>
    </location>
</feature>
<feature type="transmembrane region" description="Helical" evidence="13">
    <location>
        <begin position="339"/>
        <end position="361"/>
    </location>
</feature>
<dbReference type="PANTHER" id="PTHR10344:SF4">
    <property type="entry name" value="UMP-CMP KINASE 2, MITOCHONDRIAL"/>
    <property type="match status" value="1"/>
</dbReference>
<dbReference type="PROSITE" id="PS01331">
    <property type="entry name" value="THYMIDYLATE_KINASE"/>
    <property type="match status" value="1"/>
</dbReference>
<feature type="transmembrane region" description="Helical" evidence="13">
    <location>
        <begin position="198"/>
        <end position="217"/>
    </location>
</feature>
<organism evidence="15 16">
    <name type="scientific">Actinocorallia longicatena</name>
    <dbReference type="NCBI Taxonomy" id="111803"/>
    <lineage>
        <taxon>Bacteria</taxon>
        <taxon>Bacillati</taxon>
        <taxon>Actinomycetota</taxon>
        <taxon>Actinomycetes</taxon>
        <taxon>Streptosporangiales</taxon>
        <taxon>Thermomonosporaceae</taxon>
        <taxon>Actinocorallia</taxon>
    </lineage>
</organism>
<feature type="transmembrane region" description="Helical" evidence="13">
    <location>
        <begin position="39"/>
        <end position="61"/>
    </location>
</feature>
<keyword evidence="13" id="KW-1133">Transmembrane helix</keyword>